<dbReference type="CDD" id="cd00093">
    <property type="entry name" value="HTH_XRE"/>
    <property type="match status" value="1"/>
</dbReference>
<dbReference type="Gene3D" id="1.10.260.40">
    <property type="entry name" value="lambda repressor-like DNA-binding domains"/>
    <property type="match status" value="1"/>
</dbReference>
<dbReference type="SMART" id="SM00530">
    <property type="entry name" value="HTH_XRE"/>
    <property type="match status" value="1"/>
</dbReference>
<sequence length="275" mass="30082">MAHPKDVDPMRSPRAFYGSELRRLREAAGLSQEKLGEMVICSGAYIGQIESAVRKPQLDMSVRLDAVFGTDGLLARLCVLANKSKHADYFAEASDLEALAVAIHEYAPTLIPGVLQTEAYARAVILAAQPLASEESVRERLAARIERSRVLANPTRPLLWVILDENVLRRPIGGPNVMHEQLLHVIGLVERRRIIVQVIPIAHGAHSLMEGVLSLMAFDDAPQVAYVEGLHAGQLLDDPSSLAKCQLSYDLGRAVALPPEASLSMLRSAAEEYLR</sequence>
<evidence type="ECO:0000313" key="3">
    <source>
        <dbReference type="Proteomes" id="UP001551482"/>
    </source>
</evidence>
<dbReference type="PROSITE" id="PS50943">
    <property type="entry name" value="HTH_CROC1"/>
    <property type="match status" value="1"/>
</dbReference>
<keyword evidence="3" id="KW-1185">Reference proteome</keyword>
<dbReference type="Pfam" id="PF13560">
    <property type="entry name" value="HTH_31"/>
    <property type="match status" value="1"/>
</dbReference>
<name>A0ABV3DVC2_9ACTN</name>
<proteinExistence type="predicted"/>
<reference evidence="2 3" key="1">
    <citation type="submission" date="2024-06" db="EMBL/GenBank/DDBJ databases">
        <title>The Natural Products Discovery Center: Release of the First 8490 Sequenced Strains for Exploring Actinobacteria Biosynthetic Diversity.</title>
        <authorList>
            <person name="Kalkreuter E."/>
            <person name="Kautsar S.A."/>
            <person name="Yang D."/>
            <person name="Bader C.D."/>
            <person name="Teijaro C.N."/>
            <person name="Fluegel L."/>
            <person name="Davis C.M."/>
            <person name="Simpson J.R."/>
            <person name="Lauterbach L."/>
            <person name="Steele A.D."/>
            <person name="Gui C."/>
            <person name="Meng S."/>
            <person name="Li G."/>
            <person name="Viehrig K."/>
            <person name="Ye F."/>
            <person name="Su P."/>
            <person name="Kiefer A.F."/>
            <person name="Nichols A."/>
            <person name="Cepeda A.J."/>
            <person name="Yan W."/>
            <person name="Fan B."/>
            <person name="Jiang Y."/>
            <person name="Adhikari A."/>
            <person name="Zheng C.-J."/>
            <person name="Schuster L."/>
            <person name="Cowan T.M."/>
            <person name="Smanski M.J."/>
            <person name="Chevrette M.G."/>
            <person name="De Carvalho L.P.S."/>
            <person name="Shen B."/>
        </authorList>
    </citation>
    <scope>NUCLEOTIDE SEQUENCE [LARGE SCALE GENOMIC DNA]</scope>
    <source>
        <strain evidence="2 3">NPDC048946</strain>
    </source>
</reference>
<dbReference type="InterPro" id="IPR010982">
    <property type="entry name" value="Lambda_DNA-bd_dom_sf"/>
</dbReference>
<dbReference type="RefSeq" id="WP_358363095.1">
    <property type="nucleotide sequence ID" value="NZ_JBEZFP010000159.1"/>
</dbReference>
<dbReference type="Proteomes" id="UP001551482">
    <property type="component" value="Unassembled WGS sequence"/>
</dbReference>
<organism evidence="2 3">
    <name type="scientific">Streptodolium elevatio</name>
    <dbReference type="NCBI Taxonomy" id="3157996"/>
    <lineage>
        <taxon>Bacteria</taxon>
        <taxon>Bacillati</taxon>
        <taxon>Actinomycetota</taxon>
        <taxon>Actinomycetes</taxon>
        <taxon>Kitasatosporales</taxon>
        <taxon>Streptomycetaceae</taxon>
        <taxon>Streptodolium</taxon>
    </lineage>
</organism>
<evidence type="ECO:0000313" key="2">
    <source>
        <dbReference type="EMBL" id="MEU8139177.1"/>
    </source>
</evidence>
<gene>
    <name evidence="2" type="ORF">AB0C36_37480</name>
</gene>
<protein>
    <submittedName>
        <fullName evidence="2">Helix-turn-helix transcriptional regulator</fullName>
    </submittedName>
</protein>
<accession>A0ABV3DVC2</accession>
<comment type="caution">
    <text evidence="2">The sequence shown here is derived from an EMBL/GenBank/DDBJ whole genome shotgun (WGS) entry which is preliminary data.</text>
</comment>
<dbReference type="InterPro" id="IPR001387">
    <property type="entry name" value="Cro/C1-type_HTH"/>
</dbReference>
<evidence type="ECO:0000259" key="1">
    <source>
        <dbReference type="PROSITE" id="PS50943"/>
    </source>
</evidence>
<feature type="domain" description="HTH cro/C1-type" evidence="1">
    <location>
        <begin position="21"/>
        <end position="73"/>
    </location>
</feature>
<dbReference type="SUPFAM" id="SSF47413">
    <property type="entry name" value="lambda repressor-like DNA-binding domains"/>
    <property type="match status" value="1"/>
</dbReference>
<dbReference type="InterPro" id="IPR043917">
    <property type="entry name" value="DUF5753"/>
</dbReference>
<dbReference type="EMBL" id="JBEZFP010000159">
    <property type="protein sequence ID" value="MEU8139177.1"/>
    <property type="molecule type" value="Genomic_DNA"/>
</dbReference>
<dbReference type="Pfam" id="PF19054">
    <property type="entry name" value="DUF5753"/>
    <property type="match status" value="1"/>
</dbReference>